<organism evidence="3 4">
    <name type="scientific">Leisingera aquaemixtae</name>
    <dbReference type="NCBI Taxonomy" id="1396826"/>
    <lineage>
        <taxon>Bacteria</taxon>
        <taxon>Pseudomonadati</taxon>
        <taxon>Pseudomonadota</taxon>
        <taxon>Alphaproteobacteria</taxon>
        <taxon>Rhodobacterales</taxon>
        <taxon>Roseobacteraceae</taxon>
        <taxon>Leisingera</taxon>
    </lineage>
</organism>
<accession>A0A0P1H6P5</accession>
<dbReference type="AlphaFoldDB" id="A0A0P1H6P5"/>
<sequence>MSDLDPRSLRNAFGTFMTGVTVVTAHDPDGNPIGFTANSFTSVSLDPPLVLVCIANSSSNYAAFEQAAGFAVNVLAEDQKDVSNTFARPVEDRFAAVNWQKGPQGSPVFAGVSAWFDCSMHNRVEAGDHLILIGRVEAFETSPAPGLGYARGAYVTAAAEAEALSQGAKLIVSALIEHEGKVLLMGNGQGKLTLPETRVGKEGASAALARLIAETGVAAEPGFIYSVFEDKAREHQHISFLCQSAGGTPAKGVFTALTQSTLMDIADAAVCTMLERFASESRMGNFGVYYGNQTSGQVRPVATGSKGA</sequence>
<dbReference type="SUPFAM" id="SSF50475">
    <property type="entry name" value="FMN-binding split barrel"/>
    <property type="match status" value="1"/>
</dbReference>
<dbReference type="GO" id="GO:0010181">
    <property type="term" value="F:FMN binding"/>
    <property type="evidence" value="ECO:0007669"/>
    <property type="project" value="InterPro"/>
</dbReference>
<dbReference type="EC" id="1.5.1.42" evidence="3"/>
<dbReference type="STRING" id="1396826.PHA8399_00703"/>
<evidence type="ECO:0000313" key="4">
    <source>
        <dbReference type="Proteomes" id="UP000051326"/>
    </source>
</evidence>
<dbReference type="Gene3D" id="2.30.110.10">
    <property type="entry name" value="Electron Transport, Fmn-binding Protein, Chain A"/>
    <property type="match status" value="1"/>
</dbReference>
<dbReference type="PANTHER" id="PTHR30466:SF1">
    <property type="entry name" value="FMN REDUCTASE (NADH) RUTF"/>
    <property type="match status" value="1"/>
</dbReference>
<name>A0A0P1H6P5_9RHOB</name>
<gene>
    <name evidence="3" type="primary">ntaB_1</name>
    <name evidence="3" type="ORF">PHA8399_00703</name>
</gene>
<reference evidence="3 4" key="1">
    <citation type="submission" date="2015-09" db="EMBL/GenBank/DDBJ databases">
        <authorList>
            <consortium name="Swine Surveillance"/>
        </authorList>
    </citation>
    <scope>NUCLEOTIDE SEQUENCE [LARGE SCALE GENOMIC DNA]</scope>
    <source>
        <strain evidence="3 4">CECT 8399</strain>
    </source>
</reference>
<dbReference type="Gene3D" id="3.90.79.10">
    <property type="entry name" value="Nucleoside Triphosphate Pyrophosphohydrolase"/>
    <property type="match status" value="1"/>
</dbReference>
<dbReference type="GO" id="GO:0052874">
    <property type="term" value="F:FMN reductase (NADH) activity"/>
    <property type="evidence" value="ECO:0007669"/>
    <property type="project" value="UniProtKB-EC"/>
</dbReference>
<dbReference type="SMART" id="SM00903">
    <property type="entry name" value="Flavin_Reduct"/>
    <property type="match status" value="1"/>
</dbReference>
<dbReference type="InterPro" id="IPR002563">
    <property type="entry name" value="Flavin_Rdtase-like_dom"/>
</dbReference>
<dbReference type="InterPro" id="IPR050268">
    <property type="entry name" value="NADH-dep_flavin_reductase"/>
</dbReference>
<dbReference type="Proteomes" id="UP000051326">
    <property type="component" value="Unassembled WGS sequence"/>
</dbReference>
<evidence type="ECO:0000259" key="2">
    <source>
        <dbReference type="SMART" id="SM00903"/>
    </source>
</evidence>
<keyword evidence="1 3" id="KW-0560">Oxidoreductase</keyword>
<dbReference type="Pfam" id="PF01613">
    <property type="entry name" value="Flavin_Reduct"/>
    <property type="match status" value="1"/>
</dbReference>
<proteinExistence type="predicted"/>
<dbReference type="RefSeq" id="WP_058284803.1">
    <property type="nucleotide sequence ID" value="NZ_CYSR01000009.1"/>
</dbReference>
<evidence type="ECO:0000313" key="3">
    <source>
        <dbReference type="EMBL" id="CUH98589.1"/>
    </source>
</evidence>
<dbReference type="PANTHER" id="PTHR30466">
    <property type="entry name" value="FLAVIN REDUCTASE"/>
    <property type="match status" value="1"/>
</dbReference>
<feature type="domain" description="Flavin reductase like" evidence="2">
    <location>
        <begin position="13"/>
        <end position="156"/>
    </location>
</feature>
<protein>
    <submittedName>
        <fullName evidence="3">FMN reductase (NADH) NtaB</fullName>
        <ecNumber evidence="3">1.5.1.42</ecNumber>
    </submittedName>
</protein>
<dbReference type="EMBL" id="CYSR01000009">
    <property type="protein sequence ID" value="CUH98589.1"/>
    <property type="molecule type" value="Genomic_DNA"/>
</dbReference>
<dbReference type="GO" id="GO:0006208">
    <property type="term" value="P:pyrimidine nucleobase catabolic process"/>
    <property type="evidence" value="ECO:0007669"/>
    <property type="project" value="TreeGrafter"/>
</dbReference>
<dbReference type="GO" id="GO:0042602">
    <property type="term" value="F:riboflavin reductase (NADPH) activity"/>
    <property type="evidence" value="ECO:0007669"/>
    <property type="project" value="TreeGrafter"/>
</dbReference>
<evidence type="ECO:0000256" key="1">
    <source>
        <dbReference type="ARBA" id="ARBA00023002"/>
    </source>
</evidence>
<dbReference type="InterPro" id="IPR012349">
    <property type="entry name" value="Split_barrel_FMN-bd"/>
</dbReference>